<dbReference type="GeneID" id="2901935"/>
<evidence type="ECO:0000313" key="9">
    <source>
        <dbReference type="Proteomes" id="UP000000599"/>
    </source>
</evidence>
<keyword evidence="9" id="KW-1185">Reference proteome</keyword>
<dbReference type="InterPro" id="IPR005647">
    <property type="entry name" value="Mnd1"/>
</dbReference>
<dbReference type="RefSeq" id="XP_459505.2">
    <property type="nucleotide sequence ID" value="XM_459505.2"/>
</dbReference>
<dbReference type="EMBL" id="CR382137">
    <property type="protein sequence ID" value="CAG87731.2"/>
    <property type="molecule type" value="Genomic_DNA"/>
</dbReference>
<feature type="coiled-coil region" evidence="6">
    <location>
        <begin position="79"/>
        <end position="113"/>
    </location>
</feature>
<dbReference type="OMA" id="VCYWAFP"/>
<dbReference type="Proteomes" id="UP000000599">
    <property type="component" value="Chromosome E"/>
</dbReference>
<evidence type="ECO:0000256" key="5">
    <source>
        <dbReference type="PIRNR" id="PIRNR026991"/>
    </source>
</evidence>
<dbReference type="GO" id="GO:0007129">
    <property type="term" value="P:homologous chromosome pairing at meiosis"/>
    <property type="evidence" value="ECO:0007669"/>
    <property type="project" value="EnsemblFungi"/>
</dbReference>
<dbReference type="AlphaFoldDB" id="Q6BQL5"/>
<evidence type="ECO:0000259" key="7">
    <source>
        <dbReference type="Pfam" id="PF03962"/>
    </source>
</evidence>
<dbReference type="VEuPathDB" id="FungiDB:DEHA2E04246g"/>
<dbReference type="HOGENOM" id="CLU_080628_2_0_1"/>
<reference evidence="8 9" key="1">
    <citation type="journal article" date="2004" name="Nature">
        <title>Genome evolution in yeasts.</title>
        <authorList>
            <consortium name="Genolevures"/>
            <person name="Dujon B."/>
            <person name="Sherman D."/>
            <person name="Fischer G."/>
            <person name="Durrens P."/>
            <person name="Casaregola S."/>
            <person name="Lafontaine I."/>
            <person name="de Montigny J."/>
            <person name="Marck C."/>
            <person name="Neuveglise C."/>
            <person name="Talla E."/>
            <person name="Goffard N."/>
            <person name="Frangeul L."/>
            <person name="Aigle M."/>
            <person name="Anthouard V."/>
            <person name="Babour A."/>
            <person name="Barbe V."/>
            <person name="Barnay S."/>
            <person name="Blanchin S."/>
            <person name="Beckerich J.M."/>
            <person name="Beyne E."/>
            <person name="Bleykasten C."/>
            <person name="Boisrame A."/>
            <person name="Boyer J."/>
            <person name="Cattolico L."/>
            <person name="Confanioleri F."/>
            <person name="de Daruvar A."/>
            <person name="Despons L."/>
            <person name="Fabre E."/>
            <person name="Fairhead C."/>
            <person name="Ferry-Dumazet H."/>
            <person name="Groppi A."/>
            <person name="Hantraye F."/>
            <person name="Hennequin C."/>
            <person name="Jauniaux N."/>
            <person name="Joyet P."/>
            <person name="Kachouri R."/>
            <person name="Kerrest A."/>
            <person name="Koszul R."/>
            <person name="Lemaire M."/>
            <person name="Lesur I."/>
            <person name="Ma L."/>
            <person name="Muller H."/>
            <person name="Nicaud J.M."/>
            <person name="Nikolski M."/>
            <person name="Oztas S."/>
            <person name="Ozier-Kalogeropoulos O."/>
            <person name="Pellenz S."/>
            <person name="Potier S."/>
            <person name="Richard G.F."/>
            <person name="Straub M.L."/>
            <person name="Suleau A."/>
            <person name="Swennene D."/>
            <person name="Tekaia F."/>
            <person name="Wesolowski-Louvel M."/>
            <person name="Westhof E."/>
            <person name="Wirth B."/>
            <person name="Zeniou-Meyer M."/>
            <person name="Zivanovic I."/>
            <person name="Bolotin-Fukuhara M."/>
            <person name="Thierry A."/>
            <person name="Bouchier C."/>
            <person name="Caudron B."/>
            <person name="Scarpelli C."/>
            <person name="Gaillardin C."/>
            <person name="Weissenbach J."/>
            <person name="Wincker P."/>
            <person name="Souciet J.L."/>
        </authorList>
    </citation>
    <scope>NUCLEOTIDE SEQUENCE [LARGE SCALE GENOMIC DNA]</scope>
    <source>
        <strain evidence="9">ATCC 36239 / CBS 767 / BCRC 21394 / JCM 1990 / NBRC 0083 / IGC 2968</strain>
    </source>
</reference>
<comment type="function">
    <text evidence="5">Required for proper homologous chromosome pairing and efficient cross-over and intragenic recombination during meiosis.</text>
</comment>
<organism evidence="8 9">
    <name type="scientific">Debaryomyces hansenii (strain ATCC 36239 / CBS 767 / BCRC 21394 / JCM 1990 / NBRC 0083 / IGC 2968)</name>
    <name type="common">Yeast</name>
    <name type="synonym">Torulaspora hansenii</name>
    <dbReference type="NCBI Taxonomy" id="284592"/>
    <lineage>
        <taxon>Eukaryota</taxon>
        <taxon>Fungi</taxon>
        <taxon>Dikarya</taxon>
        <taxon>Ascomycota</taxon>
        <taxon>Saccharomycotina</taxon>
        <taxon>Pichiomycetes</taxon>
        <taxon>Debaryomycetaceae</taxon>
        <taxon>Debaryomyces</taxon>
    </lineage>
</organism>
<dbReference type="OrthoDB" id="9978204at2759"/>
<dbReference type="Pfam" id="PF03962">
    <property type="entry name" value="Mnd1"/>
    <property type="match status" value="1"/>
</dbReference>
<dbReference type="InterPro" id="IPR040453">
    <property type="entry name" value="Mnd1_HTH"/>
</dbReference>
<keyword evidence="3 6" id="KW-0175">Coiled coil</keyword>
<comment type="subcellular location">
    <subcellularLocation>
        <location evidence="1 5">Nucleus</location>
    </subcellularLocation>
</comment>
<name>Q6BQL5_DEBHA</name>
<proteinExistence type="inferred from homology"/>
<dbReference type="InParanoid" id="Q6BQL5"/>
<evidence type="ECO:0000256" key="2">
    <source>
        <dbReference type="ARBA" id="ARBA00005981"/>
    </source>
</evidence>
<keyword evidence="4 5" id="KW-0539">Nucleus</keyword>
<evidence type="ECO:0000256" key="1">
    <source>
        <dbReference type="ARBA" id="ARBA00004123"/>
    </source>
</evidence>
<gene>
    <name evidence="8" type="ordered locus">DEHA2E04246g</name>
</gene>
<dbReference type="FunCoup" id="Q6BQL5">
    <property type="interactions" value="195"/>
</dbReference>
<dbReference type="STRING" id="284592.Q6BQL5"/>
<dbReference type="PIRSF" id="PIRSF026991">
    <property type="entry name" value="Mnd1"/>
    <property type="match status" value="1"/>
</dbReference>
<dbReference type="eggNOG" id="KOG3433">
    <property type="taxonomic scope" value="Eukaryota"/>
</dbReference>
<evidence type="ECO:0000256" key="4">
    <source>
        <dbReference type="ARBA" id="ARBA00023242"/>
    </source>
</evidence>
<comment type="similarity">
    <text evidence="2 5">Belongs to the MND1 family.</text>
</comment>
<feature type="domain" description="Mnd1 HTH" evidence="7">
    <location>
        <begin position="16"/>
        <end position="75"/>
    </location>
</feature>
<dbReference type="GO" id="GO:0007131">
    <property type="term" value="P:reciprocal meiotic recombination"/>
    <property type="evidence" value="ECO:0007669"/>
    <property type="project" value="EnsemblFungi"/>
</dbReference>
<dbReference type="KEGG" id="dha:DEHA2E04246g"/>
<protein>
    <recommendedName>
        <fullName evidence="5">Meiotic nuclear division protein 1</fullName>
    </recommendedName>
</protein>
<dbReference type="GO" id="GO:0003690">
    <property type="term" value="F:double-stranded DNA binding"/>
    <property type="evidence" value="ECO:0007669"/>
    <property type="project" value="EnsemblFungi"/>
</dbReference>
<accession>Q6BQL5</accession>
<evidence type="ECO:0000256" key="3">
    <source>
        <dbReference type="ARBA" id="ARBA00023054"/>
    </source>
</evidence>
<evidence type="ECO:0000313" key="8">
    <source>
        <dbReference type="EMBL" id="CAG87731.2"/>
    </source>
</evidence>
<sequence length="212" mass="24884">MAPKKGLSAEDKKEKLYEFFNQSHTFYTLKEIEKEGSKYAKISSMLIKDIVQQLIDDNLINCEKCGTTNLYWCFKFDKIKTLQTQYNNYQNKLKEKQLERDQLIEKIQSGKLQRLVKSDFGNRHKLIDQFTCLSKRKLHLEEELLKYGDNDPQLIQTLDEKNVHLISAIETFTDDIESMIYYFTKVSSATIEESDLRSELGIPSEFAELPKM</sequence>
<dbReference type="GO" id="GO:0000794">
    <property type="term" value="C:condensed nuclear chromosome"/>
    <property type="evidence" value="ECO:0007669"/>
    <property type="project" value="EnsemblFungi"/>
</dbReference>
<evidence type="ECO:0000256" key="6">
    <source>
        <dbReference type="SAM" id="Coils"/>
    </source>
</evidence>